<dbReference type="PANTHER" id="PTHR33744">
    <property type="entry name" value="CARBOHYDRATE DIACID REGULATOR"/>
    <property type="match status" value="1"/>
</dbReference>
<comment type="caution">
    <text evidence="3">The sequence shown here is derived from an EMBL/GenBank/DDBJ whole genome shotgun (WGS) entry which is preliminary data.</text>
</comment>
<evidence type="ECO:0000259" key="2">
    <source>
        <dbReference type="Pfam" id="PF14361"/>
    </source>
</evidence>
<gene>
    <name evidence="3" type="ORF">GCM10007304_35030</name>
</gene>
<dbReference type="InterPro" id="IPR042070">
    <property type="entry name" value="PucR_C-HTH_sf"/>
</dbReference>
<organism evidence="3 4">
    <name type="scientific">Rhodococcoides trifolii</name>
    <dbReference type="NCBI Taxonomy" id="908250"/>
    <lineage>
        <taxon>Bacteria</taxon>
        <taxon>Bacillati</taxon>
        <taxon>Actinomycetota</taxon>
        <taxon>Actinomycetes</taxon>
        <taxon>Mycobacteriales</taxon>
        <taxon>Nocardiaceae</taxon>
        <taxon>Rhodococcoides</taxon>
    </lineage>
</organism>
<keyword evidence="4" id="KW-1185">Reference proteome</keyword>
<evidence type="ECO:0000313" key="4">
    <source>
        <dbReference type="Proteomes" id="UP000654257"/>
    </source>
</evidence>
<proteinExistence type="predicted"/>
<feature type="domain" description="RsbT co-antagonist protein RsbRD N-terminal" evidence="2">
    <location>
        <begin position="52"/>
        <end position="188"/>
    </location>
</feature>
<evidence type="ECO:0000259" key="1">
    <source>
        <dbReference type="Pfam" id="PF13556"/>
    </source>
</evidence>
<reference evidence="3" key="1">
    <citation type="journal article" date="2014" name="Int. J. Syst. Evol. Microbiol.">
        <title>Complete genome sequence of Corynebacterium casei LMG S-19264T (=DSM 44701T), isolated from a smear-ripened cheese.</title>
        <authorList>
            <consortium name="US DOE Joint Genome Institute (JGI-PGF)"/>
            <person name="Walter F."/>
            <person name="Albersmeier A."/>
            <person name="Kalinowski J."/>
            <person name="Ruckert C."/>
        </authorList>
    </citation>
    <scope>NUCLEOTIDE SEQUENCE</scope>
    <source>
        <strain evidence="3">CCM 7905</strain>
    </source>
</reference>
<sequence>MSVHNLSTAGHTATAAKTAAKAAPGLTVAGKPASGLMVAGEPASTPLRDLESVARRMVGHFAANTPCHTLPGEQLRGDVTEFTVKCLTLAVRLLDERRGPSDAEVTELGSKAAQWAREGVPLQSVLSVYHEGIQIGWDLVAERAGAGDIADVVEAAKAFVSLSEMVSTAAATSYVEELQVVASEHHTAAHTLVTSLLSGHNARSMARQSGIELAETYLVLALSIPPHPDESNPAVQRPVAARRKLRRVQAELAIICGRTPLSMLSPEGGTVLVPGHHDDTWVDDLVARISAAAEVPVIMTVEQAATSDIPTAADQVHELLDLSQQLRRGPGVYRMNDLVLEYQLTRPGPGRKFLMRILEPLDNSPELLDTLEIHIAHDLNRQRSARQLHLHTNTVDYRLKRIAHLTGFDPTRPSGIRHLQAALVARRLEGSSIGA</sequence>
<name>A0A917LEZ6_9NOCA</name>
<evidence type="ECO:0000313" key="3">
    <source>
        <dbReference type="EMBL" id="GGG17928.1"/>
    </source>
</evidence>
<dbReference type="EMBL" id="BMCU01000003">
    <property type="protein sequence ID" value="GGG17928.1"/>
    <property type="molecule type" value="Genomic_DNA"/>
</dbReference>
<dbReference type="InterPro" id="IPR051448">
    <property type="entry name" value="CdaR-like_regulators"/>
</dbReference>
<dbReference type="Pfam" id="PF13556">
    <property type="entry name" value="HTH_30"/>
    <property type="match status" value="1"/>
</dbReference>
<feature type="domain" description="PucR C-terminal helix-turn-helix" evidence="1">
    <location>
        <begin position="367"/>
        <end position="424"/>
    </location>
</feature>
<dbReference type="Pfam" id="PF14361">
    <property type="entry name" value="RsbRD_N"/>
    <property type="match status" value="1"/>
</dbReference>
<dbReference type="InterPro" id="IPR025736">
    <property type="entry name" value="PucR_C-HTH_dom"/>
</dbReference>
<protein>
    <submittedName>
        <fullName evidence="3">Transcriptional regulator</fullName>
    </submittedName>
</protein>
<dbReference type="Gene3D" id="1.10.10.2840">
    <property type="entry name" value="PucR C-terminal helix-turn-helix domain"/>
    <property type="match status" value="1"/>
</dbReference>
<dbReference type="Proteomes" id="UP000654257">
    <property type="component" value="Unassembled WGS sequence"/>
</dbReference>
<dbReference type="PANTHER" id="PTHR33744:SF7">
    <property type="entry name" value="PUCR FAMILY TRANSCRIPTIONAL REGULATOR"/>
    <property type="match status" value="1"/>
</dbReference>
<dbReference type="AlphaFoldDB" id="A0A917LEZ6"/>
<reference evidence="3" key="2">
    <citation type="submission" date="2020-09" db="EMBL/GenBank/DDBJ databases">
        <authorList>
            <person name="Sun Q."/>
            <person name="Sedlacek I."/>
        </authorList>
    </citation>
    <scope>NUCLEOTIDE SEQUENCE</scope>
    <source>
        <strain evidence="3">CCM 7905</strain>
    </source>
</reference>
<dbReference type="InterPro" id="IPR025751">
    <property type="entry name" value="RsbRD_N_dom"/>
</dbReference>
<accession>A0A917LEZ6</accession>